<dbReference type="PROSITE" id="PS50090">
    <property type="entry name" value="MYB_LIKE"/>
    <property type="match status" value="1"/>
</dbReference>
<dbReference type="GO" id="GO:0048476">
    <property type="term" value="C:Holliday junction resolvase complex"/>
    <property type="evidence" value="ECO:0007669"/>
    <property type="project" value="UniProtKB-UniRule"/>
</dbReference>
<gene>
    <name evidence="6" type="ORF">TrVE_jg10401</name>
</gene>
<comment type="subcellular location">
    <subcellularLocation>
        <location evidence="2">Nucleus</location>
    </subcellularLocation>
</comment>
<dbReference type="InterPro" id="IPR001005">
    <property type="entry name" value="SANT/Myb"/>
</dbReference>
<keyword evidence="2" id="KW-0540">Nuclease</keyword>
<feature type="compositionally biased region" description="Polar residues" evidence="3">
    <location>
        <begin position="591"/>
        <end position="600"/>
    </location>
</feature>
<dbReference type="PANTHER" id="PTHR13451:SF0">
    <property type="entry name" value="CROSSOVER JUNCTION ENDONUCLEASE MUS81"/>
    <property type="match status" value="1"/>
</dbReference>
<dbReference type="GO" id="GO:0031573">
    <property type="term" value="P:mitotic intra-S DNA damage checkpoint signaling"/>
    <property type="evidence" value="ECO:0007669"/>
    <property type="project" value="TreeGrafter"/>
</dbReference>
<keyword evidence="2" id="KW-0227">DNA damage</keyword>
<dbReference type="Pfam" id="PF02732">
    <property type="entry name" value="ERCC4"/>
    <property type="match status" value="1"/>
</dbReference>
<evidence type="ECO:0000313" key="6">
    <source>
        <dbReference type="EMBL" id="GMI09543.1"/>
    </source>
</evidence>
<dbReference type="Proteomes" id="UP001165160">
    <property type="component" value="Unassembled WGS sequence"/>
</dbReference>
<dbReference type="GO" id="GO:0003677">
    <property type="term" value="F:DNA binding"/>
    <property type="evidence" value="ECO:0007669"/>
    <property type="project" value="UniProtKB-UniRule"/>
</dbReference>
<dbReference type="CDD" id="cd11660">
    <property type="entry name" value="SANT_TRF"/>
    <property type="match status" value="1"/>
</dbReference>
<evidence type="ECO:0000256" key="2">
    <source>
        <dbReference type="RuleBase" id="RU369042"/>
    </source>
</evidence>
<feature type="region of interest" description="Disordered" evidence="3">
    <location>
        <begin position="559"/>
        <end position="737"/>
    </location>
</feature>
<dbReference type="GO" id="GO:0000712">
    <property type="term" value="P:resolution of meiotic recombination intermediates"/>
    <property type="evidence" value="ECO:0007669"/>
    <property type="project" value="TreeGrafter"/>
</dbReference>
<keyword evidence="2" id="KW-0233">DNA recombination</keyword>
<keyword evidence="2" id="KW-0479">Metal-binding</keyword>
<dbReference type="InterPro" id="IPR033309">
    <property type="entry name" value="Mus81"/>
</dbReference>
<evidence type="ECO:0000259" key="5">
    <source>
        <dbReference type="PROSITE" id="PS51294"/>
    </source>
</evidence>
<keyword evidence="2" id="KW-0255">Endonuclease</keyword>
<comment type="subunit">
    <text evidence="2">Interacts with EME1.</text>
</comment>
<dbReference type="PANTHER" id="PTHR13451">
    <property type="entry name" value="CLASS II CROSSOVER JUNCTION ENDONUCLEASE MUS81"/>
    <property type="match status" value="1"/>
</dbReference>
<name>A0A9W7KRZ6_9STRA</name>
<keyword evidence="2" id="KW-0539">Nucleus</keyword>
<feature type="compositionally biased region" description="Low complexity" evidence="3">
    <location>
        <begin position="94"/>
        <end position="111"/>
    </location>
</feature>
<feature type="compositionally biased region" description="Basic residues" evidence="3">
    <location>
        <begin position="661"/>
        <end position="670"/>
    </location>
</feature>
<dbReference type="InterPro" id="IPR047416">
    <property type="entry name" value="XPF_nuclease_Mus81"/>
</dbReference>
<feature type="compositionally biased region" description="Low complexity" evidence="3">
    <location>
        <begin position="289"/>
        <end position="309"/>
    </location>
</feature>
<dbReference type="InterPro" id="IPR017930">
    <property type="entry name" value="Myb_dom"/>
</dbReference>
<sequence length="761" mass="83839">MSSYPDYPISDALKSSLKNEKNTPAVYAIEKQLKMPHIQSGNAKYAYKKALSALVCCPTYISCLADAIKLKGVGGGLGGIMVKANQSVHGRPESVPNSPASSVASSAHNSPGNPGNARPKKRNKLKITKSNQTAEHLAVLESAKAKCAKLITKLGLGVPSAAADDLSQSSAESTLLSQYIFKPVLLIDSREQSSGHVTSQLLQSNVSAEVRTLPIGDMLWIIKVEDRFGKICGEFLGGVVIERKTMEDLAGSLHGTRFNEQRLRLKLSADVETKIYLVEGVGSTRDVVTTSAKSKSTTSSSTSTARTSNSGMYPLVENASSNSIRSAVMDTMLHMNFSVIRTRNIDDTINQLRRLHWRIVEGLWPQSVEAQKQYKDMPKMDNWVSYDVLEKQVKHDRIVGTKSVTAITSAMLIQIKSLSVKKVKCIVARYPTMKKVREALRVKGLVGGIPLERNGSTSRTVGAQSEIQMRMAILGTEEAEMVMEEKVKKAGTGRTRTPFTNEKVKKAGTGRTRTPFTNEEDAAIRAGVEALGEGKWAETKKRWAEELSDRTTVQIKDRWRNMKKKQEEEKETERVEEGGKVGGGEACIDLTQDSYSSQDTVMYREPQSLFSPNSYSAAPPQDSAMNGYADDDDDDDDEDDDKDDDDEGEDEFTSSGSSKRESRKKKRKTYGTKSRIPSDLLQRPSVAEEDSSDEEADEKADEEENKSTDENVTKPKKKRYGKQGYRRNPTLTTAEGRRALEVMGNISGQSEPEQEAVIDLT</sequence>
<organism evidence="6 7">
    <name type="scientific">Triparma verrucosa</name>
    <dbReference type="NCBI Taxonomy" id="1606542"/>
    <lineage>
        <taxon>Eukaryota</taxon>
        <taxon>Sar</taxon>
        <taxon>Stramenopiles</taxon>
        <taxon>Ochrophyta</taxon>
        <taxon>Bolidophyceae</taxon>
        <taxon>Parmales</taxon>
        <taxon>Triparmaceae</taxon>
        <taxon>Triparma</taxon>
    </lineage>
</organism>
<comment type="caution">
    <text evidence="6">The sequence shown here is derived from an EMBL/GenBank/DDBJ whole genome shotgun (WGS) entry which is preliminary data.</text>
</comment>
<evidence type="ECO:0000256" key="1">
    <source>
        <dbReference type="ARBA" id="ARBA00022801"/>
    </source>
</evidence>
<dbReference type="InterPro" id="IPR006166">
    <property type="entry name" value="ERCC4_domain"/>
</dbReference>
<evidence type="ECO:0000313" key="7">
    <source>
        <dbReference type="Proteomes" id="UP001165160"/>
    </source>
</evidence>
<feature type="region of interest" description="Disordered" evidence="3">
    <location>
        <begin position="288"/>
        <end position="309"/>
    </location>
</feature>
<comment type="similarity">
    <text evidence="2">Belongs to the XPF family.</text>
</comment>
<dbReference type="GO" id="GO:0008821">
    <property type="term" value="F:crossover junction DNA endonuclease activity"/>
    <property type="evidence" value="ECO:0007669"/>
    <property type="project" value="UniProtKB-UniRule"/>
</dbReference>
<feature type="compositionally biased region" description="Basic residues" evidence="3">
    <location>
        <begin position="714"/>
        <end position="725"/>
    </location>
</feature>
<keyword evidence="1 2" id="KW-0378">Hydrolase</keyword>
<feature type="compositionally biased region" description="Basic and acidic residues" evidence="3">
    <location>
        <begin position="559"/>
        <end position="579"/>
    </location>
</feature>
<keyword evidence="2" id="KW-0460">Magnesium</keyword>
<feature type="domain" description="HTH myb-type" evidence="5">
    <location>
        <begin position="508"/>
        <end position="567"/>
    </location>
</feature>
<dbReference type="GO" id="GO:0005634">
    <property type="term" value="C:nucleus"/>
    <property type="evidence" value="ECO:0007669"/>
    <property type="project" value="UniProtKB-SubCell"/>
</dbReference>
<dbReference type="GO" id="GO:0046872">
    <property type="term" value="F:metal ion binding"/>
    <property type="evidence" value="ECO:0007669"/>
    <property type="project" value="UniProtKB-UniRule"/>
</dbReference>
<dbReference type="SMART" id="SM00891">
    <property type="entry name" value="ERCC4"/>
    <property type="match status" value="1"/>
</dbReference>
<keyword evidence="7" id="KW-1185">Reference proteome</keyword>
<feature type="compositionally biased region" description="Acidic residues" evidence="3">
    <location>
        <begin position="629"/>
        <end position="652"/>
    </location>
</feature>
<accession>A0A9W7KRZ6</accession>
<comment type="cofactor">
    <cofactor evidence="2">
        <name>Mg(2+)</name>
        <dbReference type="ChEBI" id="CHEBI:18420"/>
    </cofactor>
</comment>
<dbReference type="EC" id="3.1.22.-" evidence="2"/>
<evidence type="ECO:0000256" key="3">
    <source>
        <dbReference type="SAM" id="MobiDB-lite"/>
    </source>
</evidence>
<dbReference type="GO" id="GO:0000727">
    <property type="term" value="P:double-strand break repair via break-induced replication"/>
    <property type="evidence" value="ECO:0007669"/>
    <property type="project" value="UniProtKB-UniRule"/>
</dbReference>
<dbReference type="GO" id="GO:0048257">
    <property type="term" value="F:3'-flap endonuclease activity"/>
    <property type="evidence" value="ECO:0007669"/>
    <property type="project" value="TreeGrafter"/>
</dbReference>
<protein>
    <recommendedName>
        <fullName evidence="2">Crossover junction endonuclease MUS81</fullName>
        <ecNumber evidence="2">3.1.22.-</ecNumber>
    </recommendedName>
</protein>
<evidence type="ECO:0000259" key="4">
    <source>
        <dbReference type="PROSITE" id="PS50090"/>
    </source>
</evidence>
<dbReference type="Gene3D" id="3.40.50.10130">
    <property type="match status" value="1"/>
</dbReference>
<keyword evidence="2" id="KW-0234">DNA repair</keyword>
<dbReference type="InterPro" id="IPR011335">
    <property type="entry name" value="Restrct_endonuc-II-like"/>
</dbReference>
<feature type="compositionally biased region" description="Acidic residues" evidence="3">
    <location>
        <begin position="687"/>
        <end position="704"/>
    </location>
</feature>
<feature type="region of interest" description="Disordered" evidence="3">
    <location>
        <begin position="88"/>
        <end position="123"/>
    </location>
</feature>
<feature type="domain" description="Myb-like" evidence="4">
    <location>
        <begin position="508"/>
        <end position="563"/>
    </location>
</feature>
<dbReference type="SUPFAM" id="SSF46689">
    <property type="entry name" value="Homeodomain-like"/>
    <property type="match status" value="1"/>
</dbReference>
<reference evidence="7" key="1">
    <citation type="journal article" date="2023" name="Commun. Biol.">
        <title>Genome analysis of Parmales, the sister group of diatoms, reveals the evolutionary specialization of diatoms from phago-mixotrophs to photoautotrophs.</title>
        <authorList>
            <person name="Ban H."/>
            <person name="Sato S."/>
            <person name="Yoshikawa S."/>
            <person name="Yamada K."/>
            <person name="Nakamura Y."/>
            <person name="Ichinomiya M."/>
            <person name="Sato N."/>
            <person name="Blanc-Mathieu R."/>
            <person name="Endo H."/>
            <person name="Kuwata A."/>
            <person name="Ogata H."/>
        </authorList>
    </citation>
    <scope>NUCLEOTIDE SEQUENCE [LARGE SCALE GENOMIC DNA]</scope>
    <source>
        <strain evidence="7">NIES 3699</strain>
    </source>
</reference>
<dbReference type="EMBL" id="BRXX01000402">
    <property type="protein sequence ID" value="GMI09543.1"/>
    <property type="molecule type" value="Genomic_DNA"/>
</dbReference>
<dbReference type="GO" id="GO:0006308">
    <property type="term" value="P:DNA catabolic process"/>
    <property type="evidence" value="ECO:0007669"/>
    <property type="project" value="UniProtKB-UniRule"/>
</dbReference>
<dbReference type="PROSITE" id="PS51294">
    <property type="entry name" value="HTH_MYB"/>
    <property type="match status" value="1"/>
</dbReference>
<dbReference type="AlphaFoldDB" id="A0A9W7KRZ6"/>
<dbReference type="Gene3D" id="1.10.246.220">
    <property type="match status" value="1"/>
</dbReference>
<dbReference type="Pfam" id="PF00249">
    <property type="entry name" value="Myb_DNA-binding"/>
    <property type="match status" value="1"/>
</dbReference>
<dbReference type="InterPro" id="IPR009057">
    <property type="entry name" value="Homeodomain-like_sf"/>
</dbReference>
<dbReference type="SMART" id="SM00717">
    <property type="entry name" value="SANT"/>
    <property type="match status" value="1"/>
</dbReference>
<dbReference type="SUPFAM" id="SSF52980">
    <property type="entry name" value="Restriction endonuclease-like"/>
    <property type="match status" value="1"/>
</dbReference>
<dbReference type="CDD" id="cd20074">
    <property type="entry name" value="XPF_nuclease_Mus81"/>
    <property type="match status" value="1"/>
</dbReference>
<proteinExistence type="inferred from homology"/>
<comment type="function">
    <text evidence="2">Interacts with EME1 to form a DNA structure-specific endonuclease with substrate preference for branched DNA structures with a 5'-end at the branch nick. Typical substrates include 3'-flap structures, D-loops, replication forks and nicked Holliday junctions. May be required in mitosis for the processing of stalled or collapsed replication fork intermediates. May be required in meiosis for the repair of meiosis-specific double strand breaks subsequent to single-end invasion (SEI).</text>
</comment>